<feature type="region of interest" description="Disordered" evidence="1">
    <location>
        <begin position="233"/>
        <end position="291"/>
    </location>
</feature>
<dbReference type="RefSeq" id="WP_346143585.1">
    <property type="nucleotide sequence ID" value="NZ_BAAATE010000002.1"/>
</dbReference>
<evidence type="ECO:0000313" key="3">
    <source>
        <dbReference type="EMBL" id="GAA2646784.1"/>
    </source>
</evidence>
<feature type="compositionally biased region" description="Acidic residues" evidence="1">
    <location>
        <begin position="268"/>
        <end position="282"/>
    </location>
</feature>
<keyword evidence="4" id="KW-1185">Reference proteome</keyword>
<dbReference type="Pfam" id="PF20226">
    <property type="entry name" value="DUF6585"/>
    <property type="match status" value="1"/>
</dbReference>
<keyword evidence="2" id="KW-0472">Membrane</keyword>
<evidence type="ECO:0000256" key="1">
    <source>
        <dbReference type="SAM" id="MobiDB-lite"/>
    </source>
</evidence>
<gene>
    <name evidence="3" type="ORF">GCM10010412_009760</name>
</gene>
<reference evidence="4" key="1">
    <citation type="journal article" date="2019" name="Int. J. Syst. Evol. Microbiol.">
        <title>The Global Catalogue of Microorganisms (GCM) 10K type strain sequencing project: providing services to taxonomists for standard genome sequencing and annotation.</title>
        <authorList>
            <consortium name="The Broad Institute Genomics Platform"/>
            <consortium name="The Broad Institute Genome Sequencing Center for Infectious Disease"/>
            <person name="Wu L."/>
            <person name="Ma J."/>
        </authorList>
    </citation>
    <scope>NUCLEOTIDE SEQUENCE [LARGE SCALE GENOMIC DNA]</scope>
    <source>
        <strain evidence="4">JCM 6835</strain>
    </source>
</reference>
<evidence type="ECO:0000256" key="2">
    <source>
        <dbReference type="SAM" id="Phobius"/>
    </source>
</evidence>
<accession>A0ABP6DPU9</accession>
<dbReference type="InterPro" id="IPR046492">
    <property type="entry name" value="DUF6585"/>
</dbReference>
<proteinExistence type="predicted"/>
<organism evidence="3 4">
    <name type="scientific">Nonomuraea recticatena</name>
    <dbReference type="NCBI Taxonomy" id="46178"/>
    <lineage>
        <taxon>Bacteria</taxon>
        <taxon>Bacillati</taxon>
        <taxon>Actinomycetota</taxon>
        <taxon>Actinomycetes</taxon>
        <taxon>Streptosporangiales</taxon>
        <taxon>Streptosporangiaceae</taxon>
        <taxon>Nonomuraea</taxon>
    </lineage>
</organism>
<evidence type="ECO:0000313" key="4">
    <source>
        <dbReference type="Proteomes" id="UP001501666"/>
    </source>
</evidence>
<feature type="compositionally biased region" description="Low complexity" evidence="1">
    <location>
        <begin position="240"/>
        <end position="258"/>
    </location>
</feature>
<protein>
    <submittedName>
        <fullName evidence="3">Uncharacterized protein</fullName>
    </submittedName>
</protein>
<keyword evidence="2" id="KW-1133">Transmembrane helix</keyword>
<feature type="transmembrane region" description="Helical" evidence="2">
    <location>
        <begin position="196"/>
        <end position="219"/>
    </location>
</feature>
<keyword evidence="2" id="KW-0812">Transmembrane</keyword>
<dbReference type="Proteomes" id="UP001501666">
    <property type="component" value="Unassembled WGS sequence"/>
</dbReference>
<comment type="caution">
    <text evidence="3">The sequence shown here is derived from an EMBL/GenBank/DDBJ whole genome shotgun (WGS) entry which is preliminary data.</text>
</comment>
<dbReference type="EMBL" id="BAAATE010000002">
    <property type="protein sequence ID" value="GAA2646784.1"/>
    <property type="molecule type" value="Genomic_DNA"/>
</dbReference>
<sequence length="457" mass="49126">MNDQIRDIAARMGIGRPEAVYGPADGVTPWDRELHLFEHGVVVRLADGRIQGFPWGSVTVLKDVIDPFRSVYSLNDGVAPAVVIDGFDRAEEWGPAIHGAVLRAHLPQARAALQAGRPVAFGEITVTQQALLAPTGALPWHRISEVRVENGAAVAKVGEQWQPLTTTHVRDIPNFLVLFSLIEELRNGAPAPRSRVGWVVGGVASVLVAALVAGGIVGVKRLVRTGVSQSLAASDQTAAPTVSPSDTPSTPSDTYSPTAEPDPSPSEEPFDPSVLDDEDTDETPITPDALLAGSFTTRKGVRYTLKGTRSDDCPAWFQEGHVRQVLRKARCRGMISGIYASANSTKRNRIMVVVRVIPFKDADTAETAFNRLQAGSRDWGFMCPMKGPGSQLCANGRGSWSSAYIWGWTQNSHRYVISSLALYENLANGRSTKPWLSDASKAVLGAAGPMVHHDGTD</sequence>
<name>A0ABP6DPU9_9ACTN</name>